<dbReference type="AlphaFoldDB" id="A0A562QIM0"/>
<feature type="transmembrane region" description="Helical" evidence="6">
    <location>
        <begin position="83"/>
        <end position="107"/>
    </location>
</feature>
<accession>A0A562QIM0</accession>
<feature type="transmembrane region" description="Helical" evidence="6">
    <location>
        <begin position="159"/>
        <end position="179"/>
    </location>
</feature>
<dbReference type="RefSeq" id="WP_145139123.1">
    <property type="nucleotide sequence ID" value="NZ_VLKY01000003.1"/>
</dbReference>
<comment type="caution">
    <text evidence="7">The sequence shown here is derived from an EMBL/GenBank/DDBJ whole genome shotgun (WGS) entry which is preliminary data.</text>
</comment>
<keyword evidence="3 6" id="KW-0812">Transmembrane</keyword>
<keyword evidence="2" id="KW-1003">Cell membrane</keyword>
<dbReference type="PANTHER" id="PTHR30250:SF26">
    <property type="entry name" value="PSMA PROTEIN"/>
    <property type="match status" value="1"/>
</dbReference>
<feature type="transmembrane region" description="Helical" evidence="6">
    <location>
        <begin position="41"/>
        <end position="62"/>
    </location>
</feature>
<dbReference type="InterPro" id="IPR050833">
    <property type="entry name" value="Poly_Biosynth_Transport"/>
</dbReference>
<evidence type="ECO:0000256" key="6">
    <source>
        <dbReference type="SAM" id="Phobius"/>
    </source>
</evidence>
<keyword evidence="5 6" id="KW-0472">Membrane</keyword>
<feature type="transmembrane region" description="Helical" evidence="6">
    <location>
        <begin position="219"/>
        <end position="240"/>
    </location>
</feature>
<evidence type="ECO:0000313" key="7">
    <source>
        <dbReference type="EMBL" id="TWI56602.1"/>
    </source>
</evidence>
<organism evidence="7 8">
    <name type="scientific">Pseudomonas duriflava</name>
    <dbReference type="NCBI Taxonomy" id="459528"/>
    <lineage>
        <taxon>Bacteria</taxon>
        <taxon>Pseudomonadati</taxon>
        <taxon>Pseudomonadota</taxon>
        <taxon>Gammaproteobacteria</taxon>
        <taxon>Pseudomonadales</taxon>
        <taxon>Pseudomonadaceae</taxon>
        <taxon>Pseudomonas</taxon>
    </lineage>
</organism>
<dbReference type="EMBL" id="VLKY01000003">
    <property type="protein sequence ID" value="TWI56602.1"/>
    <property type="molecule type" value="Genomic_DNA"/>
</dbReference>
<dbReference type="PANTHER" id="PTHR30250">
    <property type="entry name" value="PST FAMILY PREDICTED COLANIC ACID TRANSPORTER"/>
    <property type="match status" value="1"/>
</dbReference>
<evidence type="ECO:0008006" key="9">
    <source>
        <dbReference type="Google" id="ProtNLM"/>
    </source>
</evidence>
<proteinExistence type="predicted"/>
<evidence type="ECO:0000256" key="2">
    <source>
        <dbReference type="ARBA" id="ARBA00022475"/>
    </source>
</evidence>
<keyword evidence="4 6" id="KW-1133">Transmembrane helix</keyword>
<comment type="subcellular location">
    <subcellularLocation>
        <location evidence="1">Cell membrane</location>
        <topology evidence="1">Multi-pass membrane protein</topology>
    </subcellularLocation>
</comment>
<reference evidence="7 8" key="1">
    <citation type="journal article" date="2015" name="Stand. Genomic Sci.">
        <title>Genomic Encyclopedia of Bacterial and Archaeal Type Strains, Phase III: the genomes of soil and plant-associated and newly described type strains.</title>
        <authorList>
            <person name="Whitman W.B."/>
            <person name="Woyke T."/>
            <person name="Klenk H.P."/>
            <person name="Zhou Y."/>
            <person name="Lilburn T.G."/>
            <person name="Beck B.J."/>
            <person name="De Vos P."/>
            <person name="Vandamme P."/>
            <person name="Eisen J.A."/>
            <person name="Garrity G."/>
            <person name="Hugenholtz P."/>
            <person name="Kyrpides N.C."/>
        </authorList>
    </citation>
    <scope>NUCLEOTIDE SEQUENCE [LARGE SCALE GENOMIC DNA]</scope>
    <source>
        <strain evidence="7 8">CGMCC 1.6858</strain>
    </source>
</reference>
<evidence type="ECO:0000256" key="1">
    <source>
        <dbReference type="ARBA" id="ARBA00004651"/>
    </source>
</evidence>
<evidence type="ECO:0000313" key="8">
    <source>
        <dbReference type="Proteomes" id="UP000316905"/>
    </source>
</evidence>
<dbReference type="GO" id="GO:0005886">
    <property type="term" value="C:plasma membrane"/>
    <property type="evidence" value="ECO:0007669"/>
    <property type="project" value="UniProtKB-SubCell"/>
</dbReference>
<evidence type="ECO:0000256" key="4">
    <source>
        <dbReference type="ARBA" id="ARBA00022989"/>
    </source>
</evidence>
<protein>
    <recommendedName>
        <fullName evidence="9">Polysaccharide biosynthesis protein</fullName>
    </recommendedName>
</protein>
<sequence>MGSRKACIPFAASLSFTSILWIALTQLDKVLLSKILLLREYGYFSLVALISGSMMILTNPLVQTLLPRMTRLTAQGRIAEMHHLYRNATSFACSILSPLAAVIAFHAQDLVFAWTGDQEAADWSRSVLPWYALGSAAAAIGAFPFYLQYAQGRLRMHMWYSVLSTLLSIPIIVAATVHYGAQGVALTWFGLHLTAFIVWPAIAHSHFAPGLHSPWTQDMFRIVIVTAAGLLISDPLLKVIASDNRFDIFLGLAVCGAVYLTLVAITSRPVTLKLYVLLTKERT</sequence>
<dbReference type="Proteomes" id="UP000316905">
    <property type="component" value="Unassembled WGS sequence"/>
</dbReference>
<evidence type="ECO:0000256" key="3">
    <source>
        <dbReference type="ARBA" id="ARBA00022692"/>
    </source>
</evidence>
<gene>
    <name evidence="7" type="ORF">IQ22_01053</name>
</gene>
<keyword evidence="8" id="KW-1185">Reference proteome</keyword>
<name>A0A562QIM0_9PSED</name>
<feature type="transmembrane region" description="Helical" evidence="6">
    <location>
        <begin position="127"/>
        <end position="147"/>
    </location>
</feature>
<dbReference type="OrthoDB" id="653189at2"/>
<feature type="transmembrane region" description="Helical" evidence="6">
    <location>
        <begin position="246"/>
        <end position="265"/>
    </location>
</feature>
<evidence type="ECO:0000256" key="5">
    <source>
        <dbReference type="ARBA" id="ARBA00023136"/>
    </source>
</evidence>